<organism evidence="1">
    <name type="scientific">marine metagenome</name>
    <dbReference type="NCBI Taxonomy" id="408172"/>
    <lineage>
        <taxon>unclassified sequences</taxon>
        <taxon>metagenomes</taxon>
        <taxon>ecological metagenomes</taxon>
    </lineage>
</organism>
<sequence length="253" mass="25298">GASFSGGTIPAGSDILTQVTFSDYDGSTICIENAVFSDLAAESLDVELGDCYDGGSEDILGCTDMNACNYDSDATDDDDSCEYAMENYNCDGDCIVDIDCSGECGGSAELDECGVCGGDGIADGTCDCAGNVDLGCGCGAAGPSGCDNQCGSTAELDECDVCGGDGSSCGGSSVFLTIENVDTDAGTLDIFMENSEEVAGFEFYLVGMTIANISGGTAGQYMDFVSSNSASGKIVGASFSGGTIPAGSDILTQ</sequence>
<protein>
    <recommendedName>
        <fullName evidence="2">LTD domain-containing protein</fullName>
    </recommendedName>
</protein>
<accession>A0A383A556</accession>
<dbReference type="AlphaFoldDB" id="A0A383A556"/>
<feature type="non-terminal residue" evidence="1">
    <location>
        <position position="253"/>
    </location>
</feature>
<proteinExistence type="predicted"/>
<evidence type="ECO:0008006" key="2">
    <source>
        <dbReference type="Google" id="ProtNLM"/>
    </source>
</evidence>
<gene>
    <name evidence="1" type="ORF">METZ01_LOCUS455584</name>
</gene>
<name>A0A383A556_9ZZZZ</name>
<dbReference type="EMBL" id="UINC01189166">
    <property type="protein sequence ID" value="SVE02730.1"/>
    <property type="molecule type" value="Genomic_DNA"/>
</dbReference>
<reference evidence="1" key="1">
    <citation type="submission" date="2018-05" db="EMBL/GenBank/DDBJ databases">
        <authorList>
            <person name="Lanie J.A."/>
            <person name="Ng W.-L."/>
            <person name="Kazmierczak K.M."/>
            <person name="Andrzejewski T.M."/>
            <person name="Davidsen T.M."/>
            <person name="Wayne K.J."/>
            <person name="Tettelin H."/>
            <person name="Glass J.I."/>
            <person name="Rusch D."/>
            <person name="Podicherti R."/>
            <person name="Tsui H.-C.T."/>
            <person name="Winkler M.E."/>
        </authorList>
    </citation>
    <scope>NUCLEOTIDE SEQUENCE</scope>
</reference>
<evidence type="ECO:0000313" key="1">
    <source>
        <dbReference type="EMBL" id="SVE02730.1"/>
    </source>
</evidence>
<feature type="non-terminal residue" evidence="1">
    <location>
        <position position="1"/>
    </location>
</feature>